<dbReference type="OrthoDB" id="206969at2759"/>
<comment type="caution">
    <text evidence="2">The sequence shown here is derived from an EMBL/GenBank/DDBJ whole genome shotgun (WGS) entry which is preliminary data.</text>
</comment>
<feature type="region of interest" description="Disordered" evidence="1">
    <location>
        <begin position="325"/>
        <end position="347"/>
    </location>
</feature>
<proteinExistence type="predicted"/>
<dbReference type="PANTHER" id="PTHR13621">
    <property type="entry name" value="PROLINE-RICH PROTEIN PRCC"/>
    <property type="match status" value="1"/>
</dbReference>
<feature type="compositionally biased region" description="Polar residues" evidence="1">
    <location>
        <begin position="215"/>
        <end position="238"/>
    </location>
</feature>
<protein>
    <submittedName>
        <fullName evidence="2">Proline-rich protein PRCC</fullName>
    </submittedName>
</protein>
<reference evidence="2 3" key="1">
    <citation type="journal article" date="2016" name="Genome Biol. Evol.">
        <title>Gene Family Evolution Reflects Adaptation to Soil Environmental Stressors in the Genome of the Collembolan Orchesella cincta.</title>
        <authorList>
            <person name="Faddeeva-Vakhrusheva A."/>
            <person name="Derks M.F."/>
            <person name="Anvar S.Y."/>
            <person name="Agamennone V."/>
            <person name="Suring W."/>
            <person name="Smit S."/>
            <person name="van Straalen N.M."/>
            <person name="Roelofs D."/>
        </authorList>
    </citation>
    <scope>NUCLEOTIDE SEQUENCE [LARGE SCALE GENOMIC DNA]</scope>
    <source>
        <tissue evidence="2">Mixed pool</tissue>
    </source>
</reference>
<feature type="region of interest" description="Disordered" evidence="1">
    <location>
        <begin position="1"/>
        <end position="149"/>
    </location>
</feature>
<feature type="compositionally biased region" description="Low complexity" evidence="1">
    <location>
        <begin position="267"/>
        <end position="276"/>
    </location>
</feature>
<evidence type="ECO:0000313" key="2">
    <source>
        <dbReference type="EMBL" id="ODM92139.1"/>
    </source>
</evidence>
<gene>
    <name evidence="2" type="ORF">Ocin01_14542</name>
</gene>
<name>A0A1D2MGM8_ORCCI</name>
<dbReference type="OMA" id="QVMPDRE"/>
<feature type="compositionally biased region" description="Polar residues" evidence="1">
    <location>
        <begin position="332"/>
        <end position="347"/>
    </location>
</feature>
<feature type="compositionally biased region" description="Low complexity" evidence="1">
    <location>
        <begin position="41"/>
        <end position="56"/>
    </location>
</feature>
<evidence type="ECO:0000256" key="1">
    <source>
        <dbReference type="SAM" id="MobiDB-lite"/>
    </source>
</evidence>
<feature type="compositionally biased region" description="Acidic residues" evidence="1">
    <location>
        <begin position="68"/>
        <end position="82"/>
    </location>
</feature>
<dbReference type="PANTHER" id="PTHR13621:SF2">
    <property type="entry name" value="PROLINE-RICH PROTEIN PRCC"/>
    <property type="match status" value="1"/>
</dbReference>
<dbReference type="GO" id="GO:0005634">
    <property type="term" value="C:nucleus"/>
    <property type="evidence" value="ECO:0007669"/>
    <property type="project" value="TreeGrafter"/>
</dbReference>
<feature type="region of interest" description="Disordered" evidence="1">
    <location>
        <begin position="206"/>
        <end position="296"/>
    </location>
</feature>
<accession>A0A1D2MGM8</accession>
<dbReference type="AlphaFoldDB" id="A0A1D2MGM8"/>
<organism evidence="2 3">
    <name type="scientific">Orchesella cincta</name>
    <name type="common">Springtail</name>
    <name type="synonym">Podura cincta</name>
    <dbReference type="NCBI Taxonomy" id="48709"/>
    <lineage>
        <taxon>Eukaryota</taxon>
        <taxon>Metazoa</taxon>
        <taxon>Ecdysozoa</taxon>
        <taxon>Arthropoda</taxon>
        <taxon>Hexapoda</taxon>
        <taxon>Collembola</taxon>
        <taxon>Entomobryomorpha</taxon>
        <taxon>Entomobryoidea</taxon>
        <taxon>Orchesellidae</taxon>
        <taxon>Orchesellinae</taxon>
        <taxon>Orchesella</taxon>
    </lineage>
</organism>
<feature type="compositionally biased region" description="Polar residues" evidence="1">
    <location>
        <begin position="26"/>
        <end position="39"/>
    </location>
</feature>
<dbReference type="Proteomes" id="UP000094527">
    <property type="component" value="Unassembled WGS sequence"/>
</dbReference>
<evidence type="ECO:0000313" key="3">
    <source>
        <dbReference type="Proteomes" id="UP000094527"/>
    </source>
</evidence>
<dbReference type="Pfam" id="PF10253">
    <property type="entry name" value="PRCC"/>
    <property type="match status" value="1"/>
</dbReference>
<keyword evidence="3" id="KW-1185">Reference proteome</keyword>
<sequence>MSSLGLVAYDGSGSSSEDEDEPMSEATGSDQKGQLTKQVINGAPSSSLNPGGSNSATKSTVIFSKFIDDEEEDDEVIAENDGEQALVEGSVNDDANPIWSKFLPKPKKMPDEGTEDGQDVEIGPIPPKKTYGDEELPPPKQSTMSSLTATKVQGKVRISIPFLSSLDEEESGEGTEKKMLMNPAKKGSGLFALLPQPKNSMSIVSNMFAKDSTKTPEAQKTTDIPKQDTQSMSTSSVNRLIPDSVKNKLKRPAAASSEQLRAKYSKKSASATVTSANKKDSDGSDDEGAGDFFSLDSTEIADPEALEKLKLPMPDFTKQNIPTEEEMEVEDSNNQGYHQDAVPSSSRSEALMRFLQPRKARKEDVQMIDVSADDLKSDPTEWLRNITDESAAPARRGKGLGGMVKRKHQITYLAFEAKAREQELKNQWAVNRANKMATKNKYGF</sequence>
<dbReference type="InterPro" id="IPR018800">
    <property type="entry name" value="PRCC"/>
</dbReference>
<dbReference type="STRING" id="48709.A0A1D2MGM8"/>
<dbReference type="EMBL" id="LJIJ01001322">
    <property type="protein sequence ID" value="ODM92139.1"/>
    <property type="molecule type" value="Genomic_DNA"/>
</dbReference>